<feature type="transmembrane region" description="Helical" evidence="5">
    <location>
        <begin position="73"/>
        <end position="91"/>
    </location>
</feature>
<keyword evidence="2 5" id="KW-0812">Transmembrane</keyword>
<keyword evidence="7" id="KW-1185">Reference proteome</keyword>
<reference evidence="6 7" key="1">
    <citation type="submission" date="2020-09" db="EMBL/GenBank/DDBJ databases">
        <title>novel species in genus Nocardioides.</title>
        <authorList>
            <person name="Zhang G."/>
        </authorList>
    </citation>
    <scope>NUCLEOTIDE SEQUENCE [LARGE SCALE GENOMIC DNA]</scope>
    <source>
        <strain evidence="6 7">KCTC 39551</strain>
    </source>
</reference>
<evidence type="ECO:0000313" key="7">
    <source>
        <dbReference type="Proteomes" id="UP000618818"/>
    </source>
</evidence>
<dbReference type="Pfam" id="PF04140">
    <property type="entry name" value="ICMT"/>
    <property type="match status" value="1"/>
</dbReference>
<dbReference type="RefSeq" id="WP_191196970.1">
    <property type="nucleotide sequence ID" value="NZ_JACXYZ010000004.1"/>
</dbReference>
<comment type="caution">
    <text evidence="6">The sequence shown here is derived from an EMBL/GenBank/DDBJ whole genome shotgun (WGS) entry which is preliminary data.</text>
</comment>
<proteinExistence type="predicted"/>
<dbReference type="GO" id="GO:0008168">
    <property type="term" value="F:methyltransferase activity"/>
    <property type="evidence" value="ECO:0007669"/>
    <property type="project" value="UniProtKB-KW"/>
</dbReference>
<gene>
    <name evidence="6" type="ORF">IEZ26_21120</name>
</gene>
<feature type="transmembrane region" description="Helical" evidence="5">
    <location>
        <begin position="43"/>
        <end position="61"/>
    </location>
</feature>
<evidence type="ECO:0000256" key="5">
    <source>
        <dbReference type="SAM" id="Phobius"/>
    </source>
</evidence>
<feature type="transmembrane region" description="Helical" evidence="5">
    <location>
        <begin position="134"/>
        <end position="159"/>
    </location>
</feature>
<dbReference type="InterPro" id="IPR007269">
    <property type="entry name" value="ICMT_MeTrfase"/>
</dbReference>
<keyword evidence="4 5" id="KW-0472">Membrane</keyword>
<dbReference type="EMBL" id="JACXYZ010000004">
    <property type="protein sequence ID" value="MBD3927136.1"/>
    <property type="molecule type" value="Genomic_DNA"/>
</dbReference>
<protein>
    <submittedName>
        <fullName evidence="6">Isoprenylcysteine carboxyl methyltransferase family protein</fullName>
    </submittedName>
</protein>
<keyword evidence="6" id="KW-0808">Transferase</keyword>
<evidence type="ECO:0000313" key="6">
    <source>
        <dbReference type="EMBL" id="MBD3927136.1"/>
    </source>
</evidence>
<dbReference type="Proteomes" id="UP000618818">
    <property type="component" value="Unassembled WGS sequence"/>
</dbReference>
<organism evidence="6 7">
    <name type="scientific">Nocardioides cavernae</name>
    <dbReference type="NCBI Taxonomy" id="1921566"/>
    <lineage>
        <taxon>Bacteria</taxon>
        <taxon>Bacillati</taxon>
        <taxon>Actinomycetota</taxon>
        <taxon>Actinomycetes</taxon>
        <taxon>Propionibacteriales</taxon>
        <taxon>Nocardioidaceae</taxon>
        <taxon>Nocardioides</taxon>
    </lineage>
</organism>
<dbReference type="GO" id="GO:0032259">
    <property type="term" value="P:methylation"/>
    <property type="evidence" value="ECO:0007669"/>
    <property type="project" value="UniProtKB-KW"/>
</dbReference>
<dbReference type="Gene3D" id="1.20.120.1630">
    <property type="match status" value="1"/>
</dbReference>
<dbReference type="PANTHER" id="PTHR43847:SF1">
    <property type="entry name" value="BLL3993 PROTEIN"/>
    <property type="match status" value="1"/>
</dbReference>
<keyword evidence="3 5" id="KW-1133">Transmembrane helix</keyword>
<accession>A0ABR8NHB2</accession>
<dbReference type="PANTHER" id="PTHR43847">
    <property type="entry name" value="BLL3993 PROTEIN"/>
    <property type="match status" value="1"/>
</dbReference>
<keyword evidence="6" id="KW-0489">Methyltransferase</keyword>
<evidence type="ECO:0000256" key="3">
    <source>
        <dbReference type="ARBA" id="ARBA00022989"/>
    </source>
</evidence>
<name>A0ABR8NHB2_9ACTN</name>
<sequence>MTGLVAFTVLVALVGLERVAELVVSTRNARWSRERGGVEHGLGHFPFMVVLHTALLVGALAEAWIRQPQVPSLLAWSMLALVIASQALRWWCIATLGPRWNTRVIVVPGMAPVTSGPYRFLRHPNYVAVVVEGIALPLVHAAWITALVFTVLNAALLVVRIRVEDAALATLPRADAPTEPRTEAAGA</sequence>
<evidence type="ECO:0000256" key="4">
    <source>
        <dbReference type="ARBA" id="ARBA00023136"/>
    </source>
</evidence>
<dbReference type="InterPro" id="IPR052527">
    <property type="entry name" value="Metal_cation-efflux_comp"/>
</dbReference>
<comment type="subcellular location">
    <subcellularLocation>
        <location evidence="1">Membrane</location>
        <topology evidence="1">Multi-pass membrane protein</topology>
    </subcellularLocation>
</comment>
<evidence type="ECO:0000256" key="2">
    <source>
        <dbReference type="ARBA" id="ARBA00022692"/>
    </source>
</evidence>
<evidence type="ECO:0000256" key="1">
    <source>
        <dbReference type="ARBA" id="ARBA00004141"/>
    </source>
</evidence>